<dbReference type="RefSeq" id="XP_056484650.1">
    <property type="nucleotide sequence ID" value="XM_056634030.1"/>
</dbReference>
<evidence type="ECO:0000313" key="2">
    <source>
        <dbReference type="Proteomes" id="UP001147747"/>
    </source>
</evidence>
<dbReference type="EMBL" id="JAPZBU010000009">
    <property type="protein sequence ID" value="KAJ5386852.1"/>
    <property type="molecule type" value="Genomic_DNA"/>
</dbReference>
<dbReference type="Proteomes" id="UP001147747">
    <property type="component" value="Unassembled WGS sequence"/>
</dbReference>
<accession>A0A9W9VPD2</accession>
<sequence length="82" mass="9104">MVEWKVTERGRSPALNLPQDMAGSLGIQQAPASKPQTSQLLRAELSSYPSPRLSSWSSMILEILDSLPQWGHPFSLDNRTVL</sequence>
<gene>
    <name evidence="1" type="ORF">N7509_009393</name>
</gene>
<evidence type="ECO:0000313" key="1">
    <source>
        <dbReference type="EMBL" id="KAJ5386852.1"/>
    </source>
</evidence>
<name>A0A9W9VPD2_9EURO</name>
<protein>
    <submittedName>
        <fullName evidence="1">Uncharacterized protein</fullName>
    </submittedName>
</protein>
<reference evidence="1" key="1">
    <citation type="submission" date="2022-12" db="EMBL/GenBank/DDBJ databases">
        <authorList>
            <person name="Petersen C."/>
        </authorList>
    </citation>
    <scope>NUCLEOTIDE SEQUENCE</scope>
    <source>
        <strain evidence="1">IBT 29677</strain>
    </source>
</reference>
<reference evidence="1" key="2">
    <citation type="journal article" date="2023" name="IMA Fungus">
        <title>Comparative genomic study of the Penicillium genus elucidates a diverse pangenome and 15 lateral gene transfer events.</title>
        <authorList>
            <person name="Petersen C."/>
            <person name="Sorensen T."/>
            <person name="Nielsen M.R."/>
            <person name="Sondergaard T.E."/>
            <person name="Sorensen J.L."/>
            <person name="Fitzpatrick D.A."/>
            <person name="Frisvad J.C."/>
            <person name="Nielsen K.L."/>
        </authorList>
    </citation>
    <scope>NUCLEOTIDE SEQUENCE</scope>
    <source>
        <strain evidence="1">IBT 29677</strain>
    </source>
</reference>
<keyword evidence="2" id="KW-1185">Reference proteome</keyword>
<proteinExistence type="predicted"/>
<dbReference type="GeneID" id="81373010"/>
<dbReference type="AlphaFoldDB" id="A0A9W9VPD2"/>
<comment type="caution">
    <text evidence="1">The sequence shown here is derived from an EMBL/GenBank/DDBJ whole genome shotgun (WGS) entry which is preliminary data.</text>
</comment>
<organism evidence="1 2">
    <name type="scientific">Penicillium cosmopolitanum</name>
    <dbReference type="NCBI Taxonomy" id="1131564"/>
    <lineage>
        <taxon>Eukaryota</taxon>
        <taxon>Fungi</taxon>
        <taxon>Dikarya</taxon>
        <taxon>Ascomycota</taxon>
        <taxon>Pezizomycotina</taxon>
        <taxon>Eurotiomycetes</taxon>
        <taxon>Eurotiomycetidae</taxon>
        <taxon>Eurotiales</taxon>
        <taxon>Aspergillaceae</taxon>
        <taxon>Penicillium</taxon>
    </lineage>
</organism>